<dbReference type="NCBIfam" id="TIGR04398">
    <property type="entry name" value="SLAP_DUP"/>
    <property type="match status" value="1"/>
</dbReference>
<accession>A0A1I5XT47</accession>
<protein>
    <submittedName>
        <fullName evidence="1">SLAP domain-containing protein</fullName>
    </submittedName>
</protein>
<reference evidence="2" key="1">
    <citation type="submission" date="2016-10" db="EMBL/GenBank/DDBJ databases">
        <authorList>
            <person name="Varghese N."/>
            <person name="Submissions S."/>
        </authorList>
    </citation>
    <scope>NUCLEOTIDE SEQUENCE [LARGE SCALE GENOMIC DNA]</scope>
    <source>
        <strain evidence="2">DSM 11706</strain>
    </source>
</reference>
<organism evidence="1 2">
    <name type="scientific">Psychrobacillus psychrotolerans</name>
    <dbReference type="NCBI Taxonomy" id="126156"/>
    <lineage>
        <taxon>Bacteria</taxon>
        <taxon>Bacillati</taxon>
        <taxon>Bacillota</taxon>
        <taxon>Bacilli</taxon>
        <taxon>Bacillales</taxon>
        <taxon>Bacillaceae</taxon>
        <taxon>Psychrobacillus</taxon>
    </lineage>
</organism>
<gene>
    <name evidence="1" type="ORF">SAMN05421670_1700</name>
</gene>
<dbReference type="Proteomes" id="UP000198734">
    <property type="component" value="Unassembled WGS sequence"/>
</dbReference>
<evidence type="ECO:0000313" key="1">
    <source>
        <dbReference type="EMBL" id="SFQ35122.1"/>
    </source>
</evidence>
<keyword evidence="2" id="KW-1185">Reference proteome</keyword>
<dbReference type="InterPro" id="IPR030910">
    <property type="entry name" value="SLAP_dom"/>
</dbReference>
<name>A0A1I5XT47_9BACI</name>
<evidence type="ECO:0000313" key="2">
    <source>
        <dbReference type="Proteomes" id="UP000198734"/>
    </source>
</evidence>
<proteinExistence type="predicted"/>
<dbReference type="AlphaFoldDB" id="A0A1I5XT47"/>
<sequence>MQSLQFEASWEKAIAINDRKLITDIFQVSSKIGEESIQLVPIWEAMNYKGEVLITVLIHNFTDTPHTFRHQKLTYQENETVVAEHIFTIPQVVIKPRNSMPWTFIFPIESLLLKKIHGNGKLECKLND</sequence>
<dbReference type="EMBL" id="FOXU01000002">
    <property type="protein sequence ID" value="SFQ35122.1"/>
    <property type="molecule type" value="Genomic_DNA"/>
</dbReference>
<dbReference type="RefSeq" id="WP_175496214.1">
    <property type="nucleotide sequence ID" value="NZ_FOXU01000002.1"/>
</dbReference>